<dbReference type="STRING" id="1797197.A2Y75_07150"/>
<dbReference type="Pfam" id="PF12401">
    <property type="entry name" value="FhaA_N"/>
    <property type="match status" value="1"/>
</dbReference>
<evidence type="ECO:0000259" key="2">
    <source>
        <dbReference type="PROSITE" id="PS50006"/>
    </source>
</evidence>
<dbReference type="PROSITE" id="PS50006">
    <property type="entry name" value="FHA_DOMAIN"/>
    <property type="match status" value="1"/>
</dbReference>
<dbReference type="InterPro" id="IPR050923">
    <property type="entry name" value="Cell_Proc_Reg/RNA_Proc"/>
</dbReference>
<dbReference type="SUPFAM" id="SSF49879">
    <property type="entry name" value="SMAD/FHA domain"/>
    <property type="match status" value="1"/>
</dbReference>
<dbReference type="InterPro" id="IPR008984">
    <property type="entry name" value="SMAD_FHA_dom_sf"/>
</dbReference>
<dbReference type="InterPro" id="IPR022128">
    <property type="entry name" value="FhaA_N"/>
</dbReference>
<dbReference type="SMART" id="SM00240">
    <property type="entry name" value="FHA"/>
    <property type="match status" value="1"/>
</dbReference>
<dbReference type="AlphaFoldDB" id="A0A1F2WJ86"/>
<proteinExistence type="predicted"/>
<dbReference type="InterPro" id="IPR042287">
    <property type="entry name" value="FhaA_N_sf"/>
</dbReference>
<evidence type="ECO:0000256" key="1">
    <source>
        <dbReference type="ARBA" id="ARBA00022553"/>
    </source>
</evidence>
<keyword evidence="1" id="KW-0597">Phosphoprotein</keyword>
<evidence type="ECO:0000313" key="3">
    <source>
        <dbReference type="EMBL" id="OFW56928.1"/>
    </source>
</evidence>
<protein>
    <recommendedName>
        <fullName evidence="2">FHA domain-containing protein</fullName>
    </recommendedName>
</protein>
<name>A0A1F2WJ86_9ACTN</name>
<evidence type="ECO:0000313" key="4">
    <source>
        <dbReference type="Proteomes" id="UP000177876"/>
    </source>
</evidence>
<comment type="caution">
    <text evidence="3">The sequence shown here is derived from an EMBL/GenBank/DDBJ whole genome shotgun (WGS) entry which is preliminary data.</text>
</comment>
<gene>
    <name evidence="3" type="ORF">A2Y75_07150</name>
</gene>
<dbReference type="CDD" id="cd00060">
    <property type="entry name" value="FHA"/>
    <property type="match status" value="1"/>
</dbReference>
<dbReference type="EMBL" id="MELK01000040">
    <property type="protein sequence ID" value="OFW56928.1"/>
    <property type="molecule type" value="Genomic_DNA"/>
</dbReference>
<dbReference type="InterPro" id="IPR032030">
    <property type="entry name" value="YscD_cytoplasmic_dom"/>
</dbReference>
<dbReference type="InterPro" id="IPR000253">
    <property type="entry name" value="FHA_dom"/>
</dbReference>
<feature type="domain" description="FHA" evidence="2">
    <location>
        <begin position="164"/>
        <end position="213"/>
    </location>
</feature>
<dbReference type="Gene3D" id="3.30.2320.60">
    <property type="entry name" value="FhaA, phosphopeptide-binding domain (DUF3662)"/>
    <property type="match status" value="1"/>
</dbReference>
<dbReference type="PANTHER" id="PTHR23308">
    <property type="entry name" value="NUCLEAR INHIBITOR OF PROTEIN PHOSPHATASE-1"/>
    <property type="match status" value="1"/>
</dbReference>
<organism evidence="3 4">
    <name type="scientific">Candidatus Solincola sediminis</name>
    <dbReference type="NCBI Taxonomy" id="1797199"/>
    <lineage>
        <taxon>Bacteria</taxon>
        <taxon>Bacillati</taxon>
        <taxon>Actinomycetota</taxon>
        <taxon>Candidatus Geothermincolia</taxon>
        <taxon>Candidatus Geothermincolales</taxon>
        <taxon>Candidatus Geothermincolaceae</taxon>
        <taxon>Candidatus Solincola</taxon>
    </lineage>
</organism>
<reference evidence="3 4" key="1">
    <citation type="journal article" date="2016" name="Nat. Commun.">
        <title>Thousands of microbial genomes shed light on interconnected biogeochemical processes in an aquifer system.</title>
        <authorList>
            <person name="Anantharaman K."/>
            <person name="Brown C.T."/>
            <person name="Hug L.A."/>
            <person name="Sharon I."/>
            <person name="Castelle C.J."/>
            <person name="Probst A.J."/>
            <person name="Thomas B.C."/>
            <person name="Singh A."/>
            <person name="Wilkins M.J."/>
            <person name="Karaoz U."/>
            <person name="Brodie E.L."/>
            <person name="Williams K.H."/>
            <person name="Hubbard S.S."/>
            <person name="Banfield J.F."/>
        </authorList>
    </citation>
    <scope>NUCLEOTIDE SEQUENCE [LARGE SCALE GENOMIC DNA]</scope>
</reference>
<sequence>MAGLRKFEKRLEKIFEGPFTKLFKGGVQPLEIARRLLREADDGRMLSVNEVLAPNYYQVNLSPGDYERLAGYFDRLTLEMEGMIIKYTSEKGYHLITRPRVKFERADNLREGEFAVDTTMEKPVGMDIPVAVRPARASGDTIGTLAFLSGENAGSSQDLEGKKTSIGRADDNDLVLQDPRASRFHAEIERTEQGYVLRDLGSTNGTLVGDRRVRERLLEDGDKLTVGETEFRFRLTERPMKRSS</sequence>
<dbReference type="Gene3D" id="2.60.200.20">
    <property type="match status" value="1"/>
</dbReference>
<dbReference type="Pfam" id="PF16697">
    <property type="entry name" value="Yop-YscD_cpl"/>
    <property type="match status" value="1"/>
</dbReference>
<accession>A0A1F2WJ86</accession>
<dbReference type="Proteomes" id="UP000177876">
    <property type="component" value="Unassembled WGS sequence"/>
</dbReference>